<name>A0A1M6RDD3_9FIRM</name>
<reference evidence="1 2" key="1">
    <citation type="submission" date="2016-11" db="EMBL/GenBank/DDBJ databases">
        <authorList>
            <person name="Jaros S."/>
            <person name="Januszkiewicz K."/>
            <person name="Wedrychowicz H."/>
        </authorList>
    </citation>
    <scope>NUCLEOTIDE SEQUENCE [LARGE SCALE GENOMIC DNA]</scope>
    <source>
        <strain evidence="1 2">DSM 14501</strain>
    </source>
</reference>
<dbReference type="EMBL" id="FRAJ01000014">
    <property type="protein sequence ID" value="SHK30452.1"/>
    <property type="molecule type" value="Genomic_DNA"/>
</dbReference>
<dbReference type="STRING" id="1121266.SAMN02745883_01751"/>
<dbReference type="RefSeq" id="WP_072967668.1">
    <property type="nucleotide sequence ID" value="NZ_FRAJ01000014.1"/>
</dbReference>
<gene>
    <name evidence="1" type="ORF">SAMN02745883_01751</name>
</gene>
<organism evidence="1 2">
    <name type="scientific">Caminicella sporogenes DSM 14501</name>
    <dbReference type="NCBI Taxonomy" id="1121266"/>
    <lineage>
        <taxon>Bacteria</taxon>
        <taxon>Bacillati</taxon>
        <taxon>Bacillota</taxon>
        <taxon>Clostridia</taxon>
        <taxon>Peptostreptococcales</taxon>
        <taxon>Caminicellaceae</taxon>
        <taxon>Caminicella</taxon>
    </lineage>
</organism>
<accession>A0A1M6RDD3</accession>
<evidence type="ECO:0000313" key="2">
    <source>
        <dbReference type="Proteomes" id="UP000184082"/>
    </source>
</evidence>
<evidence type="ECO:0000313" key="1">
    <source>
        <dbReference type="EMBL" id="SHK30452.1"/>
    </source>
</evidence>
<sequence length="336" mass="40136">MELFNEYKNRYFQCIQNIINDIYNGVKYEEKDIINFFKNNTFNEIEPSLVWQILNKESRNSHKNVDECRRIKLLKENNNNYTLSIDSNIPIRPTKIELRWLKMLIEDPKSKAIIDDTIVKKLTEKLKTIETWNYLDYWIQKNIDKNGDKLEDEKFKSFLKILSTAIQEDKSIKYTSINKKGKLYKDKIGFPYRIEYSIRNNKYRVAVLPIDCDRVIKINVSSFKSIEIMNKIDTKTKDKILNFINSKKNLKNPLVLEVENRFNTVERCFSLFSHYDKEAYIDKEKNKHILKVYYYSFEESEIVRDILSLGSSVIVVEPTSIRNKVIERIRKHFCDG</sequence>
<keyword evidence="2" id="KW-1185">Reference proteome</keyword>
<protein>
    <submittedName>
        <fullName evidence="1">WYL domain-containing protein</fullName>
    </submittedName>
</protein>
<dbReference type="Proteomes" id="UP000184082">
    <property type="component" value="Unassembled WGS sequence"/>
</dbReference>
<proteinExistence type="predicted"/>
<dbReference type="AlphaFoldDB" id="A0A1M6RDD3"/>